<feature type="compositionally biased region" description="Polar residues" evidence="2">
    <location>
        <begin position="67"/>
        <end position="77"/>
    </location>
</feature>
<feature type="coiled-coil region" evidence="1">
    <location>
        <begin position="215"/>
        <end position="242"/>
    </location>
</feature>
<dbReference type="Proteomes" id="UP001412239">
    <property type="component" value="Unassembled WGS sequence"/>
</dbReference>
<evidence type="ECO:0000256" key="2">
    <source>
        <dbReference type="SAM" id="MobiDB-lite"/>
    </source>
</evidence>
<dbReference type="AlphaFoldDB" id="A0A292PLU4"/>
<proteinExistence type="predicted"/>
<evidence type="ECO:0000313" key="3">
    <source>
        <dbReference type="EMBL" id="CUS08652.1"/>
    </source>
</evidence>
<feature type="compositionally biased region" description="Gly residues" evidence="2">
    <location>
        <begin position="83"/>
        <end position="92"/>
    </location>
</feature>
<evidence type="ECO:0000313" key="4">
    <source>
        <dbReference type="Proteomes" id="UP001412239"/>
    </source>
</evidence>
<accession>A0A292PLU4</accession>
<feature type="compositionally biased region" description="Low complexity" evidence="2">
    <location>
        <begin position="100"/>
        <end position="117"/>
    </location>
</feature>
<feature type="compositionally biased region" description="Low complexity" evidence="2">
    <location>
        <begin position="174"/>
        <end position="185"/>
    </location>
</feature>
<dbReference type="EMBL" id="LN891121">
    <property type="protein sequence ID" value="CUS08652.1"/>
    <property type="molecule type" value="Genomic_DNA"/>
</dbReference>
<reference evidence="3" key="1">
    <citation type="submission" date="2015-10" db="EMBL/GenBank/DDBJ databases">
        <authorList>
            <person name="Regsiter A."/>
            <person name="william w."/>
        </authorList>
    </citation>
    <scope>NUCLEOTIDE SEQUENCE</scope>
    <source>
        <strain evidence="3">Montdore</strain>
    </source>
</reference>
<name>A0A292PLU4_9PEZI</name>
<keyword evidence="1" id="KW-0175">Coiled coil</keyword>
<feature type="region of interest" description="Disordered" evidence="2">
    <location>
        <begin position="1"/>
        <end position="200"/>
    </location>
</feature>
<protein>
    <submittedName>
        <fullName evidence="3">Uncharacterized protein</fullName>
    </submittedName>
</protein>
<gene>
    <name evidence="3" type="ORF">GSTUAT00007297001</name>
</gene>
<evidence type="ECO:0000256" key="1">
    <source>
        <dbReference type="SAM" id="Coils"/>
    </source>
</evidence>
<feature type="compositionally biased region" description="Basic residues" evidence="2">
    <location>
        <begin position="44"/>
        <end position="54"/>
    </location>
</feature>
<organism evidence="3 4">
    <name type="scientific">Tuber aestivum</name>
    <name type="common">summer truffle</name>
    <dbReference type="NCBI Taxonomy" id="59557"/>
    <lineage>
        <taxon>Eukaryota</taxon>
        <taxon>Fungi</taxon>
        <taxon>Dikarya</taxon>
        <taxon>Ascomycota</taxon>
        <taxon>Pezizomycotina</taxon>
        <taxon>Pezizomycetes</taxon>
        <taxon>Pezizales</taxon>
        <taxon>Tuberaceae</taxon>
        <taxon>Tuber</taxon>
    </lineage>
</organism>
<keyword evidence="4" id="KW-1185">Reference proteome</keyword>
<feature type="compositionally biased region" description="Polar residues" evidence="2">
    <location>
        <begin position="31"/>
        <end position="42"/>
    </location>
</feature>
<sequence length="544" mass="59518">MASPPKRPKLSDSPALPFHRSASPSKLPVRNDSSALYRSPTRSLAKRNPQHARRSPYAEPVKKRFVSASQDETNSAGRLNFGIGSGGAGAVLGGRARSESVGAGIRRAGGSRLSSSPARRRSSFSNPPAPSVPPSEDSPEKSELGILQEEGGMEDVKSPEPAFAMKTSKVRKGASQARQQQQQQQRSKRKRPETEVEAKQRVEKERLEKIMMSRVHVLQAEIMELQEEVRIEKARVERETQAARNLDQGTDALVKRLLAVNDASQVVPIPEPMQREEPVPSARPMEPDDPLPQLKAFTSITFTTHSSEIIPSTPVSQIITASGYTSNRLLYFTVSLSVQSATVQEITYRISPWSVRELTPVLTTAVEEGDIPTVFHAISTYTLIAKARASVFAKLSAAFPHLLPVLATSKREKGKVSRREIIPYLGESLLCFHPRTKPAEAGRRGGPDMGESGVELVLEWRIEFDVTGEAESVISADVRLPSHRKFSLLPLRLGQEGETTLTGWSTVKEADELNSFSKLGGAFDSLVREKGVYDAATCVAGLLF</sequence>